<dbReference type="AlphaFoldDB" id="A0A0G0MXM5"/>
<dbReference type="PANTHER" id="PTHR43030">
    <property type="entry name" value="PHOSPHOENOLPYRUVATE SYNTHASE"/>
    <property type="match status" value="1"/>
</dbReference>
<dbReference type="Gene3D" id="3.50.30.10">
    <property type="entry name" value="Phosphohistidine domain"/>
    <property type="match status" value="1"/>
</dbReference>
<evidence type="ECO:0000256" key="2">
    <source>
        <dbReference type="ARBA" id="ARBA00022741"/>
    </source>
</evidence>
<evidence type="ECO:0000256" key="1">
    <source>
        <dbReference type="ARBA" id="ARBA00007837"/>
    </source>
</evidence>
<sequence length="134" mass="14384">MISEEKVSFIQIKKSLKLFKLLSEEKTVKDITGRVASKGLAKGKAVIIRGVKDLEKVKEGDILIAVTTHPDYVPAMRKAAAIVTDEGGITSHAAIVSREFGLPCIVGTKIATKILNDGDLVEVDANNGTIKKLN</sequence>
<comment type="similarity">
    <text evidence="1">Belongs to the PEP-utilizing enzyme family.</text>
</comment>
<reference evidence="5 6" key="1">
    <citation type="journal article" date="2015" name="Nature">
        <title>rRNA introns, odd ribosomes, and small enigmatic genomes across a large radiation of phyla.</title>
        <authorList>
            <person name="Brown C.T."/>
            <person name="Hug L.A."/>
            <person name="Thomas B.C."/>
            <person name="Sharon I."/>
            <person name="Castelle C.J."/>
            <person name="Singh A."/>
            <person name="Wilkins M.J."/>
            <person name="Williams K.H."/>
            <person name="Banfield J.F."/>
        </authorList>
    </citation>
    <scope>NUCLEOTIDE SEQUENCE [LARGE SCALE GENOMIC DNA]</scope>
</reference>
<evidence type="ECO:0000313" key="6">
    <source>
        <dbReference type="Proteomes" id="UP000034324"/>
    </source>
</evidence>
<dbReference type="PATRIC" id="fig|1618432.3.peg.356"/>
<dbReference type="InterPro" id="IPR018274">
    <property type="entry name" value="PEP_util_AS"/>
</dbReference>
<evidence type="ECO:0000256" key="3">
    <source>
        <dbReference type="ARBA" id="ARBA00022840"/>
    </source>
</evidence>
<dbReference type="Pfam" id="PF00391">
    <property type="entry name" value="PEP-utilizers"/>
    <property type="match status" value="1"/>
</dbReference>
<dbReference type="PROSITE" id="PS00370">
    <property type="entry name" value="PEP_ENZYMES_PHOS_SITE"/>
    <property type="match status" value="1"/>
</dbReference>
<dbReference type="SUPFAM" id="SSF52009">
    <property type="entry name" value="Phosphohistidine domain"/>
    <property type="match status" value="1"/>
</dbReference>
<dbReference type="GO" id="GO:0005524">
    <property type="term" value="F:ATP binding"/>
    <property type="evidence" value="ECO:0007669"/>
    <property type="project" value="UniProtKB-KW"/>
</dbReference>
<accession>A0A0G0MXM5</accession>
<comment type="caution">
    <text evidence="5">The sequence shown here is derived from an EMBL/GenBank/DDBJ whole genome shotgun (WGS) entry which is preliminary data.</text>
</comment>
<keyword evidence="2" id="KW-0547">Nucleotide-binding</keyword>
<dbReference type="Proteomes" id="UP000034324">
    <property type="component" value="Unassembled WGS sequence"/>
</dbReference>
<proteinExistence type="inferred from homology"/>
<protein>
    <submittedName>
        <fullName evidence="5">Phosphoenolpyruvate synthase</fullName>
    </submittedName>
</protein>
<dbReference type="PANTHER" id="PTHR43030:SF1">
    <property type="entry name" value="PHOSPHOENOLPYRUVATE SYNTHASE"/>
    <property type="match status" value="1"/>
</dbReference>
<dbReference type="InterPro" id="IPR036637">
    <property type="entry name" value="Phosphohistidine_dom_sf"/>
</dbReference>
<name>A0A0G0MXM5_9BACT</name>
<dbReference type="InterPro" id="IPR008279">
    <property type="entry name" value="PEP-util_enz_mobile_dom"/>
</dbReference>
<organism evidence="5 6">
    <name type="scientific">Candidatus Daviesbacteria bacterium GW2011_GWF2_38_6</name>
    <dbReference type="NCBI Taxonomy" id="1618432"/>
    <lineage>
        <taxon>Bacteria</taxon>
        <taxon>Candidatus Daviesiibacteriota</taxon>
    </lineage>
</organism>
<keyword evidence="5" id="KW-0670">Pyruvate</keyword>
<evidence type="ECO:0000313" key="5">
    <source>
        <dbReference type="EMBL" id="KKQ78424.1"/>
    </source>
</evidence>
<dbReference type="GO" id="GO:0008986">
    <property type="term" value="F:pyruvate, water dikinase activity"/>
    <property type="evidence" value="ECO:0007669"/>
    <property type="project" value="InterPro"/>
</dbReference>
<feature type="domain" description="PEP-utilising enzyme mobile" evidence="4">
    <location>
        <begin position="58"/>
        <end position="128"/>
    </location>
</feature>
<gene>
    <name evidence="5" type="ORF">US99_C0022G0016</name>
</gene>
<dbReference type="InterPro" id="IPR006319">
    <property type="entry name" value="PEP_synth"/>
</dbReference>
<evidence type="ECO:0000259" key="4">
    <source>
        <dbReference type="Pfam" id="PF00391"/>
    </source>
</evidence>
<keyword evidence="3" id="KW-0067">ATP-binding</keyword>
<dbReference type="EMBL" id="LBVC01000022">
    <property type="protein sequence ID" value="KKQ78424.1"/>
    <property type="molecule type" value="Genomic_DNA"/>
</dbReference>